<dbReference type="InterPro" id="IPR026055">
    <property type="entry name" value="FAR"/>
</dbReference>
<evidence type="ECO:0000313" key="4">
    <source>
        <dbReference type="Proteomes" id="UP001152888"/>
    </source>
</evidence>
<feature type="transmembrane region" description="Helical" evidence="1">
    <location>
        <begin position="201"/>
        <end position="222"/>
    </location>
</feature>
<keyword evidence="1" id="KW-1133">Transmembrane helix</keyword>
<sequence length="246" mass="29292">MVCDPNKTADLVPVDMVINLMIVSAWRVGTTKPKELQIYNCVTGQRKPITWQQFIDLCFKYMRKHPFSDVFWYPNGSVSSNRTLNTFNWIFLHWIPAHIIDSFVWLTGGRPIMVKIQNKLTKAASCLEYFTTQQWQFNDENVRNLVSTLNEVDKEVFCFDVAKIDWNKYIEDYVLGIRRFIFKEERTSLPKARRQMSKLYWSYRIMQVVSVLLTWHFLTTRYAPLRRLWTSALHFLMHIASMLPFV</sequence>
<organism evidence="3 4">
    <name type="scientific">Acanthoscelides obtectus</name>
    <name type="common">Bean weevil</name>
    <name type="synonym">Bruchus obtectus</name>
    <dbReference type="NCBI Taxonomy" id="200917"/>
    <lineage>
        <taxon>Eukaryota</taxon>
        <taxon>Metazoa</taxon>
        <taxon>Ecdysozoa</taxon>
        <taxon>Arthropoda</taxon>
        <taxon>Hexapoda</taxon>
        <taxon>Insecta</taxon>
        <taxon>Pterygota</taxon>
        <taxon>Neoptera</taxon>
        <taxon>Endopterygota</taxon>
        <taxon>Coleoptera</taxon>
        <taxon>Polyphaga</taxon>
        <taxon>Cucujiformia</taxon>
        <taxon>Chrysomeloidea</taxon>
        <taxon>Chrysomelidae</taxon>
        <taxon>Bruchinae</taxon>
        <taxon>Bruchini</taxon>
        <taxon>Acanthoscelides</taxon>
    </lineage>
</organism>
<dbReference type="InterPro" id="IPR033640">
    <property type="entry name" value="FAR_C"/>
</dbReference>
<name>A0A9P0LY31_ACAOB</name>
<gene>
    <name evidence="3" type="ORF">ACAOBT_LOCUS26074</name>
</gene>
<proteinExistence type="predicted"/>
<dbReference type="Pfam" id="PF03015">
    <property type="entry name" value="Sterile"/>
    <property type="match status" value="1"/>
</dbReference>
<dbReference type="PANTHER" id="PTHR11011:SF116">
    <property type="entry name" value="FATTY ACYL-COA REDUCTASE CG5065-RELATED"/>
    <property type="match status" value="1"/>
</dbReference>
<evidence type="ECO:0000313" key="3">
    <source>
        <dbReference type="EMBL" id="CAH2001249.1"/>
    </source>
</evidence>
<keyword evidence="4" id="KW-1185">Reference proteome</keyword>
<dbReference type="Gene3D" id="3.40.50.720">
    <property type="entry name" value="NAD(P)-binding Rossmann-like Domain"/>
    <property type="match status" value="1"/>
</dbReference>
<evidence type="ECO:0000256" key="1">
    <source>
        <dbReference type="SAM" id="Phobius"/>
    </source>
</evidence>
<comment type="caution">
    <text evidence="3">The sequence shown here is derived from an EMBL/GenBank/DDBJ whole genome shotgun (WGS) entry which is preliminary data.</text>
</comment>
<dbReference type="GO" id="GO:0035336">
    <property type="term" value="P:long-chain fatty-acyl-CoA metabolic process"/>
    <property type="evidence" value="ECO:0007669"/>
    <property type="project" value="TreeGrafter"/>
</dbReference>
<keyword evidence="1" id="KW-0472">Membrane</keyword>
<accession>A0A9P0LY31</accession>
<dbReference type="PANTHER" id="PTHR11011">
    <property type="entry name" value="MALE STERILITY PROTEIN 2-RELATED"/>
    <property type="match status" value="1"/>
</dbReference>
<dbReference type="OrthoDB" id="512473at2759"/>
<keyword evidence="1" id="KW-0812">Transmembrane</keyword>
<protein>
    <recommendedName>
        <fullName evidence="2">Fatty acyl-CoA reductase C-terminal domain-containing protein</fullName>
    </recommendedName>
</protein>
<dbReference type="CDD" id="cd09071">
    <property type="entry name" value="FAR_C"/>
    <property type="match status" value="1"/>
</dbReference>
<evidence type="ECO:0000259" key="2">
    <source>
        <dbReference type="Pfam" id="PF03015"/>
    </source>
</evidence>
<dbReference type="GO" id="GO:0005777">
    <property type="term" value="C:peroxisome"/>
    <property type="evidence" value="ECO:0007669"/>
    <property type="project" value="TreeGrafter"/>
</dbReference>
<dbReference type="AlphaFoldDB" id="A0A9P0LY31"/>
<feature type="domain" description="Fatty acyl-CoA reductase C-terminal" evidence="2">
    <location>
        <begin position="92"/>
        <end position="184"/>
    </location>
</feature>
<dbReference type="GO" id="GO:0080019">
    <property type="term" value="F:alcohol-forming very long-chain fatty acyl-CoA reductase activity"/>
    <property type="evidence" value="ECO:0007669"/>
    <property type="project" value="InterPro"/>
</dbReference>
<reference evidence="3" key="1">
    <citation type="submission" date="2022-03" db="EMBL/GenBank/DDBJ databases">
        <authorList>
            <person name="Sayadi A."/>
        </authorList>
    </citation>
    <scope>NUCLEOTIDE SEQUENCE</scope>
</reference>
<dbReference type="EMBL" id="CAKOFQ010007441">
    <property type="protein sequence ID" value="CAH2001249.1"/>
    <property type="molecule type" value="Genomic_DNA"/>
</dbReference>
<dbReference type="Proteomes" id="UP001152888">
    <property type="component" value="Unassembled WGS sequence"/>
</dbReference>